<evidence type="ECO:0000313" key="3">
    <source>
        <dbReference type="Proteomes" id="UP001462502"/>
    </source>
</evidence>
<feature type="compositionally biased region" description="Polar residues" evidence="1">
    <location>
        <begin position="1"/>
        <end position="17"/>
    </location>
</feature>
<sequence>MTTDPNVLTKQQAIHTPSSDKRPVGIEHGVCDDYVPPAADSIIGQCEFYYRPLHQEYVKKSGVSTLQAITAWATSWDPWDDVVVASKLLRNRDKLIVANSSDDNWSRHTSFMMRHIGCGHKPPDYYVSYGYYYCSNYGKKLMPRLSPDGQKWLQDGRQFLQRNMEDGLKQNMVGSNINIPSRRYPNRSANLNVPKKKLEINNAVFKKFAFDTHVPAYLDAGLADLPVSDLTKIGGQPNIEEWADGATWKQAIDSGVEVSKEWGGRAAKGSKELAERAMKTLMSVFK</sequence>
<accession>A0ABV0ITX4</accession>
<dbReference type="RefSeq" id="WP_145964027.1">
    <property type="nucleotide sequence ID" value="NZ_CP029495.1"/>
</dbReference>
<evidence type="ECO:0000313" key="2">
    <source>
        <dbReference type="EMBL" id="MEO9384680.1"/>
    </source>
</evidence>
<reference evidence="2 3" key="1">
    <citation type="submission" date="2024-05" db="EMBL/GenBank/DDBJ databases">
        <authorList>
            <person name="De Oliveira J.P."/>
            <person name="Noriler S.A."/>
            <person name="De Oliveira A.G."/>
            <person name="Sipoli D.S."/>
        </authorList>
    </citation>
    <scope>NUCLEOTIDE SEQUENCE [LARGE SCALE GENOMIC DNA]</scope>
    <source>
        <strain evidence="2 3">LABIM192</strain>
    </source>
</reference>
<name>A0ABV0ITX4_9NEIS</name>
<protein>
    <submittedName>
        <fullName evidence="2">Uncharacterized protein</fullName>
    </submittedName>
</protein>
<organism evidence="2 3">
    <name type="scientific">Chromobacterium phragmitis</name>
    <dbReference type="NCBI Taxonomy" id="2202141"/>
    <lineage>
        <taxon>Bacteria</taxon>
        <taxon>Pseudomonadati</taxon>
        <taxon>Pseudomonadota</taxon>
        <taxon>Betaproteobacteria</taxon>
        <taxon>Neisseriales</taxon>
        <taxon>Chromobacteriaceae</taxon>
        <taxon>Chromobacterium</taxon>
    </lineage>
</organism>
<feature type="region of interest" description="Disordered" evidence="1">
    <location>
        <begin position="1"/>
        <end position="21"/>
    </location>
</feature>
<evidence type="ECO:0000256" key="1">
    <source>
        <dbReference type="SAM" id="MobiDB-lite"/>
    </source>
</evidence>
<comment type="caution">
    <text evidence="2">The sequence shown here is derived from an EMBL/GenBank/DDBJ whole genome shotgun (WGS) entry which is preliminary data.</text>
</comment>
<keyword evidence="3" id="KW-1185">Reference proteome</keyword>
<gene>
    <name evidence="2" type="ORF">ABI908_11295</name>
</gene>
<dbReference type="EMBL" id="JBDXMI010000001">
    <property type="protein sequence ID" value="MEO9384680.1"/>
    <property type="molecule type" value="Genomic_DNA"/>
</dbReference>
<dbReference type="Proteomes" id="UP001462502">
    <property type="component" value="Unassembled WGS sequence"/>
</dbReference>
<proteinExistence type="predicted"/>